<sequence length="466" mass="53061">MEKEKSTRIQTARKRLLIFLGLLLFFPLTILFPDEAYALFLLTNTIQKGAPFKIGIRISKQFTIYKIDADSDFLIENLPKSAERIAVDSMTGAKGKEITYTYVFHSAGEFTIGPVFIKSKTKQFKVSDPFSLTVTAPPLSTQTQFTWIIEAENSTHSNTEKIIQGKTYPLFLCGEFNNAESAKKGVRIKSVYCPAPENAVVSKNDEFISKEKNEYLYIAAEFTWTPITSGEISLPFATIMLSDGMEIKTQPQTIQVHPNAKFTQEASATHESFTESAFIKPAQEPLPKKRAQADTAPLIKKLSQLRKQQRNSFFTYTLQKQQKEIEAKLGIEKSFPVHSLPKLTLFFSAFVILFIAAIIFHLVKMKNQKRVFLVLFVFFSIFFVLISFHILSRASIFKETALCRSIENQNPLIYTVPETSASVIAEPMEGETLIIEKKAGLWYYVKTINNTYGWIQKDFLLFYHNK</sequence>
<keyword evidence="4" id="KW-1185">Reference proteome</keyword>
<reference evidence="4" key="1">
    <citation type="submission" date="2015-01" db="EMBL/GenBank/DDBJ databases">
        <authorList>
            <person name="Manzoor Shahid"/>
            <person name="Zubair Saima"/>
        </authorList>
    </citation>
    <scope>NUCLEOTIDE SEQUENCE [LARGE SCALE GENOMIC DNA]</scope>
    <source>
        <strain evidence="4">V1</strain>
    </source>
</reference>
<reference evidence="3 5" key="3">
    <citation type="submission" date="2019-08" db="EMBL/GenBank/DDBJ databases">
        <authorList>
            <person name="Kuhnert P."/>
        </authorList>
    </citation>
    <scope>NUCLEOTIDE SEQUENCE [LARGE SCALE GENOMIC DNA]</scope>
    <source>
        <strain evidence="3 5">B36.5</strain>
    </source>
</reference>
<dbReference type="AlphaFoldDB" id="A0A0B7GUS6"/>
<feature type="transmembrane region" description="Helical" evidence="1">
    <location>
        <begin position="370"/>
        <end position="391"/>
    </location>
</feature>
<evidence type="ECO:0008006" key="6">
    <source>
        <dbReference type="Google" id="ProtNLM"/>
    </source>
</evidence>
<organism evidence="2 4">
    <name type="scientific">Treponema phagedenis</name>
    <dbReference type="NCBI Taxonomy" id="162"/>
    <lineage>
        <taxon>Bacteria</taxon>
        <taxon>Pseudomonadati</taxon>
        <taxon>Spirochaetota</taxon>
        <taxon>Spirochaetia</taxon>
        <taxon>Spirochaetales</taxon>
        <taxon>Treponemataceae</taxon>
        <taxon>Treponema</taxon>
    </lineage>
</organism>
<dbReference type="EMBL" id="CP042817">
    <property type="protein sequence ID" value="QEJ98941.1"/>
    <property type="molecule type" value="Genomic_DNA"/>
</dbReference>
<evidence type="ECO:0000313" key="4">
    <source>
        <dbReference type="Proteomes" id="UP000042527"/>
    </source>
</evidence>
<dbReference type="Proteomes" id="UP000042527">
    <property type="component" value="Unassembled WGS sequence"/>
</dbReference>
<dbReference type="Gene3D" id="2.30.30.40">
    <property type="entry name" value="SH3 Domains"/>
    <property type="match status" value="1"/>
</dbReference>
<evidence type="ECO:0000256" key="1">
    <source>
        <dbReference type="SAM" id="Phobius"/>
    </source>
</evidence>
<dbReference type="GeneID" id="57754199"/>
<feature type="transmembrane region" description="Helical" evidence="1">
    <location>
        <begin position="343"/>
        <end position="363"/>
    </location>
</feature>
<keyword evidence="1" id="KW-0812">Transmembrane</keyword>
<proteinExistence type="predicted"/>
<reference evidence="2" key="2">
    <citation type="submission" date="2015-01" db="EMBL/GenBank/DDBJ databases">
        <authorList>
            <person name="Xiang T."/>
            <person name="Song Y."/>
            <person name="Huang L."/>
            <person name="Wang B."/>
            <person name="Wu P."/>
        </authorList>
    </citation>
    <scope>NUCLEOTIDE SEQUENCE [LARGE SCALE GENOMIC DNA]</scope>
    <source>
        <strain evidence="2">V1</strain>
    </source>
</reference>
<evidence type="ECO:0000313" key="5">
    <source>
        <dbReference type="Proteomes" id="UP000323594"/>
    </source>
</evidence>
<name>A0A0B7GUS6_TREPH</name>
<dbReference type="Proteomes" id="UP000323594">
    <property type="component" value="Chromosome"/>
</dbReference>
<evidence type="ECO:0000313" key="2">
    <source>
        <dbReference type="EMBL" id="CEM60720.1"/>
    </source>
</evidence>
<protein>
    <recommendedName>
        <fullName evidence="6">SH3 domain-containing protein</fullName>
    </recommendedName>
</protein>
<dbReference type="EMBL" id="CDNC01000002">
    <property type="protein sequence ID" value="CEM60720.1"/>
    <property type="molecule type" value="Genomic_DNA"/>
</dbReference>
<dbReference type="RefSeq" id="WP_004266464.1">
    <property type="nucleotide sequence ID" value="NZ_CDNC01000002.1"/>
</dbReference>
<accession>A0A0B7GUS6</accession>
<keyword evidence="1" id="KW-0472">Membrane</keyword>
<keyword evidence="1" id="KW-1133">Transmembrane helix</keyword>
<evidence type="ECO:0000313" key="3">
    <source>
        <dbReference type="EMBL" id="QEJ98941.1"/>
    </source>
</evidence>
<gene>
    <name evidence="3" type="ORF">FUT82_13690</name>
    <name evidence="2" type="ORF">TPHV1_100040</name>
</gene>